<accession>A0A976MB50</accession>
<feature type="transmembrane region" description="Helical" evidence="1">
    <location>
        <begin position="493"/>
        <end position="511"/>
    </location>
</feature>
<feature type="transmembrane region" description="Helical" evidence="1">
    <location>
        <begin position="284"/>
        <end position="304"/>
    </location>
</feature>
<feature type="transmembrane region" description="Helical" evidence="1">
    <location>
        <begin position="456"/>
        <end position="481"/>
    </location>
</feature>
<reference evidence="2" key="1">
    <citation type="submission" date="2022-07" db="EMBL/GenBank/DDBJ databases">
        <title>Evaluation of T. orientalis genome assembly methods using nanopore sequencing and analysis of variation between genomes.</title>
        <authorList>
            <person name="Yam J."/>
            <person name="Micallef M.L."/>
            <person name="Liu M."/>
            <person name="Djordjevic S.P."/>
            <person name="Bogema D.R."/>
            <person name="Jenkins C."/>
        </authorList>
    </citation>
    <scope>NUCLEOTIDE SEQUENCE</scope>
    <source>
        <strain evidence="2">Goon Nure</strain>
    </source>
</reference>
<evidence type="ECO:0000313" key="2">
    <source>
        <dbReference type="EMBL" id="UKK01333.1"/>
    </source>
</evidence>
<feature type="transmembrane region" description="Helical" evidence="1">
    <location>
        <begin position="666"/>
        <end position="682"/>
    </location>
</feature>
<dbReference type="Proteomes" id="UP000244811">
    <property type="component" value="Chromosome 3"/>
</dbReference>
<evidence type="ECO:0000256" key="1">
    <source>
        <dbReference type="SAM" id="Phobius"/>
    </source>
</evidence>
<dbReference type="Gene3D" id="3.30.70.330">
    <property type="match status" value="1"/>
</dbReference>
<gene>
    <name evidence="2" type="ORF">MACK_002146</name>
</gene>
<dbReference type="AlphaFoldDB" id="A0A976MB50"/>
<feature type="transmembrane region" description="Helical" evidence="1">
    <location>
        <begin position="120"/>
        <end position="141"/>
    </location>
</feature>
<sequence length="802" mass="91855">MSVCGVSQLFSTDLNECPPECPFWAPSSVWKYIGVCSKSANCKLYNPTLHFADVNNHVCLPCNVFGCVSCSYSNSDDSITPITDHFKKLPDFCIKCAKGYKRSNDGQMCYLVDSSIWPKLLRYLVAFVLLSIAVLIIRLLMDREKMKNNFNSLLSALKHQQMKMLRKSEPSGLTLYGLTIDVRKNNISGIGLMLYFRGLVFFSSVMALLFFSSLAHVHIPCSKMIRIFKEPFRVYYFVNPPDERRTFISNFFSENINKLVDDIFNFKSVDEAINWNVVEYSKEISSVMNVLYISIMAMTVVYLVSQKRVIKMYTSSSTKLKDLTLVLRNLPKSLTNENEIADMIYESSGVKPASITICYDLKRHKKDIDKLLESVEDMKAQDDGYINFTRVEEFNKCFTDVQSSGECFVTFENSSDFRNVLHNFKNGGIGVEACDVEPENVMWENIGYEKNINGKILGISIVTIGCLTVYSVVFFVPYAVYSISSQMKHLLEVVVVSLFLDCGNTIISVVLRSLITRAGIINSDVVEGYLMFCSYFIKLLNMCLNIVLSHIINYGGMHKLLSLFGKESNFDRPTFRVGEEVSFGVSFSIYMVNVLIIIPNAFFVLEHYVFPLVNSFLVLTLDFDARKASRLMEYSKFDVSAGYTNNLANITCCLFLLFLIKDRKQGCIVFLSMCISYFLNYLKDQFIVLRRSSRKFYSTWRLSYVTFVIWAFPTLVLAVCPHYWNWRAGEGSVNMIVLSGLVHMFIYGLILYVLFGRQTLHSNLRFSDIMEDKSSSPEQDLEYKLHNPLYKLKLLSRQYNVL</sequence>
<keyword evidence="1" id="KW-1133">Transmembrane helix</keyword>
<name>A0A976MB50_THEOR</name>
<feature type="transmembrane region" description="Helical" evidence="1">
    <location>
        <begin position="736"/>
        <end position="755"/>
    </location>
</feature>
<feature type="transmembrane region" description="Helical" evidence="1">
    <location>
        <begin position="637"/>
        <end position="660"/>
    </location>
</feature>
<feature type="transmembrane region" description="Helical" evidence="1">
    <location>
        <begin position="194"/>
        <end position="219"/>
    </location>
</feature>
<evidence type="ECO:0000313" key="3">
    <source>
        <dbReference type="Proteomes" id="UP000244811"/>
    </source>
</evidence>
<organism evidence="2 3">
    <name type="scientific">Theileria orientalis</name>
    <dbReference type="NCBI Taxonomy" id="68886"/>
    <lineage>
        <taxon>Eukaryota</taxon>
        <taxon>Sar</taxon>
        <taxon>Alveolata</taxon>
        <taxon>Apicomplexa</taxon>
        <taxon>Aconoidasida</taxon>
        <taxon>Piroplasmida</taxon>
        <taxon>Theileriidae</taxon>
        <taxon>Theileria</taxon>
    </lineage>
</organism>
<protein>
    <submittedName>
        <fullName evidence="2">Uncharacterized protein</fullName>
    </submittedName>
</protein>
<keyword evidence="1" id="KW-0472">Membrane</keyword>
<keyword evidence="1" id="KW-0812">Transmembrane</keyword>
<feature type="transmembrane region" description="Helical" evidence="1">
    <location>
        <begin position="702"/>
        <end position="724"/>
    </location>
</feature>
<proteinExistence type="predicted"/>
<dbReference type="EMBL" id="CP056070">
    <property type="protein sequence ID" value="UKK01333.1"/>
    <property type="molecule type" value="Genomic_DNA"/>
</dbReference>
<dbReference type="InterPro" id="IPR012677">
    <property type="entry name" value="Nucleotide-bd_a/b_plait_sf"/>
</dbReference>